<dbReference type="EMBL" id="JBANQN010000001">
    <property type="protein sequence ID" value="KAK6803134.1"/>
    <property type="molecule type" value="Genomic_DNA"/>
</dbReference>
<gene>
    <name evidence="1" type="ORF">RDI58_000918</name>
</gene>
<evidence type="ECO:0000313" key="2">
    <source>
        <dbReference type="Proteomes" id="UP001371456"/>
    </source>
</evidence>
<name>A0AAN8U428_SOLBU</name>
<keyword evidence="2" id="KW-1185">Reference proteome</keyword>
<evidence type="ECO:0000313" key="1">
    <source>
        <dbReference type="EMBL" id="KAK6803134.1"/>
    </source>
</evidence>
<comment type="caution">
    <text evidence="1">The sequence shown here is derived from an EMBL/GenBank/DDBJ whole genome shotgun (WGS) entry which is preliminary data.</text>
</comment>
<accession>A0AAN8U428</accession>
<organism evidence="1 2">
    <name type="scientific">Solanum bulbocastanum</name>
    <name type="common">Wild potato</name>
    <dbReference type="NCBI Taxonomy" id="147425"/>
    <lineage>
        <taxon>Eukaryota</taxon>
        <taxon>Viridiplantae</taxon>
        <taxon>Streptophyta</taxon>
        <taxon>Embryophyta</taxon>
        <taxon>Tracheophyta</taxon>
        <taxon>Spermatophyta</taxon>
        <taxon>Magnoliopsida</taxon>
        <taxon>eudicotyledons</taxon>
        <taxon>Gunneridae</taxon>
        <taxon>Pentapetalae</taxon>
        <taxon>asterids</taxon>
        <taxon>lamiids</taxon>
        <taxon>Solanales</taxon>
        <taxon>Solanaceae</taxon>
        <taxon>Solanoideae</taxon>
        <taxon>Solaneae</taxon>
        <taxon>Solanum</taxon>
    </lineage>
</organism>
<dbReference type="AlphaFoldDB" id="A0AAN8U428"/>
<dbReference type="Proteomes" id="UP001371456">
    <property type="component" value="Unassembled WGS sequence"/>
</dbReference>
<sequence>MAMIYKIGNRPQSADLRTTRVKIELAKLLETTNENILSPLRYRLTRCEGFIESYGVRLDNLTATLMRGQLYALRENVDQLRFIDKSMLWGNVPLPDAPASMPPAIPRSEPSQSVQPNRVAEKVEDVFNDDIDEDESAHDYFAKENDEHELRREEDEQRIAVIVME</sequence>
<reference evidence="1 2" key="1">
    <citation type="submission" date="2024-02" db="EMBL/GenBank/DDBJ databases">
        <title>de novo genome assembly of Solanum bulbocastanum strain 11H21.</title>
        <authorList>
            <person name="Hosaka A.J."/>
        </authorList>
    </citation>
    <scope>NUCLEOTIDE SEQUENCE [LARGE SCALE GENOMIC DNA]</scope>
    <source>
        <tissue evidence="1">Young leaves</tissue>
    </source>
</reference>
<proteinExistence type="predicted"/>
<protein>
    <submittedName>
        <fullName evidence="1">Uncharacterized protein</fullName>
    </submittedName>
</protein>